<dbReference type="AlphaFoldDB" id="A0A5J4TU69"/>
<dbReference type="EMBL" id="SNRW01025053">
    <property type="protein sequence ID" value="KAA6361794.1"/>
    <property type="molecule type" value="Genomic_DNA"/>
</dbReference>
<comment type="caution">
    <text evidence="2">The sequence shown here is derived from an EMBL/GenBank/DDBJ whole genome shotgun (WGS) entry which is preliminary data.</text>
</comment>
<reference evidence="2 3" key="1">
    <citation type="submission" date="2019-03" db="EMBL/GenBank/DDBJ databases">
        <title>Single cell metagenomics reveals metabolic interactions within the superorganism composed of flagellate Streblomastix strix and complex community of Bacteroidetes bacteria on its surface.</title>
        <authorList>
            <person name="Treitli S.C."/>
            <person name="Kolisko M."/>
            <person name="Husnik F."/>
            <person name="Keeling P."/>
            <person name="Hampl V."/>
        </authorList>
    </citation>
    <scope>NUCLEOTIDE SEQUENCE [LARGE SCALE GENOMIC DNA]</scope>
    <source>
        <strain evidence="2">ST1C</strain>
    </source>
</reference>
<proteinExistence type="predicted"/>
<evidence type="ECO:0000313" key="3">
    <source>
        <dbReference type="Proteomes" id="UP000324800"/>
    </source>
</evidence>
<feature type="non-terminal residue" evidence="2">
    <location>
        <position position="281"/>
    </location>
</feature>
<dbReference type="Proteomes" id="UP000324800">
    <property type="component" value="Unassembled WGS sequence"/>
</dbReference>
<feature type="compositionally biased region" description="Polar residues" evidence="1">
    <location>
        <begin position="58"/>
        <end position="72"/>
    </location>
</feature>
<sequence>MYNQNWYYSGDIVPDQITHAYDATPLADSGTGVAGTSNENSRGDHQHPLQVFTVLTSKDTSDGTNRQASTYARSDHQHPIQTEDTIPVSDSAEVSYGTVDYYARNDHSHLINVQTNASIVPVINSVRNKGTSAYYSRHYHIHPKQLTYIGNTVALKFIKTEGLASEVYRKNKFSIDFPCICLATRIAQSDGGIDPNIIGLACQQTLAPSLQNPPSVPTLLTPQNIGVPAEQLTDPLVAPLFAPTPSTNSPAGVFTMLHQFFNVPLVEFKFHPRKITLQLLT</sequence>
<evidence type="ECO:0000256" key="1">
    <source>
        <dbReference type="SAM" id="MobiDB-lite"/>
    </source>
</evidence>
<evidence type="ECO:0000313" key="2">
    <source>
        <dbReference type="EMBL" id="KAA6361794.1"/>
    </source>
</evidence>
<gene>
    <name evidence="2" type="ORF">EZS28_042679</name>
</gene>
<accession>A0A5J4TU69</accession>
<feature type="region of interest" description="Disordered" evidence="1">
    <location>
        <begin position="58"/>
        <end position="83"/>
    </location>
</feature>
<organism evidence="2 3">
    <name type="scientific">Streblomastix strix</name>
    <dbReference type="NCBI Taxonomy" id="222440"/>
    <lineage>
        <taxon>Eukaryota</taxon>
        <taxon>Metamonada</taxon>
        <taxon>Preaxostyla</taxon>
        <taxon>Oxymonadida</taxon>
        <taxon>Streblomastigidae</taxon>
        <taxon>Streblomastix</taxon>
    </lineage>
</organism>
<name>A0A5J4TU69_9EUKA</name>
<protein>
    <submittedName>
        <fullName evidence="2">Uncharacterized protein</fullName>
    </submittedName>
</protein>